<gene>
    <name evidence="1" type="primary">Dsec\GM23293</name>
    <name evidence="1" type="ORF">Dsec_GM23293</name>
</gene>
<keyword evidence="2" id="KW-1185">Reference proteome</keyword>
<accession>B4IFI5</accession>
<dbReference type="HOGENOM" id="CLU_197784_0_0_1"/>
<evidence type="ECO:0000313" key="1">
    <source>
        <dbReference type="EMBL" id="EDW46407.1"/>
    </source>
</evidence>
<dbReference type="EMBL" id="CH480833">
    <property type="protein sequence ID" value="EDW46407.1"/>
    <property type="molecule type" value="Genomic_DNA"/>
</dbReference>
<evidence type="ECO:0000313" key="2">
    <source>
        <dbReference type="Proteomes" id="UP000001292"/>
    </source>
</evidence>
<dbReference type="Proteomes" id="UP000001292">
    <property type="component" value="Unassembled WGS sequence"/>
</dbReference>
<organism evidence="2">
    <name type="scientific">Drosophila sechellia</name>
    <name type="common">Fruit fly</name>
    <dbReference type="NCBI Taxonomy" id="7238"/>
    <lineage>
        <taxon>Eukaryota</taxon>
        <taxon>Metazoa</taxon>
        <taxon>Ecdysozoa</taxon>
        <taxon>Arthropoda</taxon>
        <taxon>Hexapoda</taxon>
        <taxon>Insecta</taxon>
        <taxon>Pterygota</taxon>
        <taxon>Neoptera</taxon>
        <taxon>Endopterygota</taxon>
        <taxon>Diptera</taxon>
        <taxon>Brachycera</taxon>
        <taxon>Muscomorpha</taxon>
        <taxon>Ephydroidea</taxon>
        <taxon>Drosophilidae</taxon>
        <taxon>Drosophila</taxon>
        <taxon>Sophophora</taxon>
    </lineage>
</organism>
<dbReference type="AlphaFoldDB" id="B4IFI5"/>
<dbReference type="PhylomeDB" id="B4IFI5"/>
<name>B4IFI5_DROSE</name>
<sequence>MPYHRGGDASSQADKLSGIVEESDLYEGFAPHVETSEIKTLDFYNLPKQTGYRLGN</sequence>
<protein>
    <submittedName>
        <fullName evidence="1">GM23293</fullName>
    </submittedName>
</protein>
<proteinExistence type="predicted"/>
<reference evidence="1 2" key="1">
    <citation type="journal article" date="2007" name="Nature">
        <title>Evolution of genes and genomes on the Drosophila phylogeny.</title>
        <authorList>
            <consortium name="Drosophila 12 Genomes Consortium"/>
            <person name="Clark A.G."/>
            <person name="Eisen M.B."/>
            <person name="Smith D.R."/>
            <person name="Bergman C.M."/>
            <person name="Oliver B."/>
            <person name="Markow T.A."/>
            <person name="Kaufman T.C."/>
            <person name="Kellis M."/>
            <person name="Gelbart W."/>
            <person name="Iyer V.N."/>
            <person name="Pollard D.A."/>
            <person name="Sackton T.B."/>
            <person name="Larracuente A.M."/>
            <person name="Singh N.D."/>
            <person name="Abad J.P."/>
            <person name="Abt D.N."/>
            <person name="Adryan B."/>
            <person name="Aguade M."/>
            <person name="Akashi H."/>
            <person name="Anderson W.W."/>
            <person name="Aquadro C.F."/>
            <person name="Ardell D.H."/>
            <person name="Arguello R."/>
            <person name="Artieri C.G."/>
            <person name="Barbash D.A."/>
            <person name="Barker D."/>
            <person name="Barsanti P."/>
            <person name="Batterham P."/>
            <person name="Batzoglou S."/>
            <person name="Begun D."/>
            <person name="Bhutkar A."/>
            <person name="Blanco E."/>
            <person name="Bosak S.A."/>
            <person name="Bradley R.K."/>
            <person name="Brand A.D."/>
            <person name="Brent M.R."/>
            <person name="Brooks A.N."/>
            <person name="Brown R.H."/>
            <person name="Butlin R.K."/>
            <person name="Caggese C."/>
            <person name="Calvi B.R."/>
            <person name="Bernardo de Carvalho A."/>
            <person name="Caspi A."/>
            <person name="Castrezana S."/>
            <person name="Celniker S.E."/>
            <person name="Chang J.L."/>
            <person name="Chapple C."/>
            <person name="Chatterji S."/>
            <person name="Chinwalla A."/>
            <person name="Civetta A."/>
            <person name="Clifton S.W."/>
            <person name="Comeron J.M."/>
            <person name="Costello J.C."/>
            <person name="Coyne J.A."/>
            <person name="Daub J."/>
            <person name="David R.G."/>
            <person name="Delcher A.L."/>
            <person name="Delehaunty K."/>
            <person name="Do C.B."/>
            <person name="Ebling H."/>
            <person name="Edwards K."/>
            <person name="Eickbush T."/>
            <person name="Evans J.D."/>
            <person name="Filipski A."/>
            <person name="Findeiss S."/>
            <person name="Freyhult E."/>
            <person name="Fulton L."/>
            <person name="Fulton R."/>
            <person name="Garcia A.C."/>
            <person name="Gardiner A."/>
            <person name="Garfield D.A."/>
            <person name="Garvin B.E."/>
            <person name="Gibson G."/>
            <person name="Gilbert D."/>
            <person name="Gnerre S."/>
            <person name="Godfrey J."/>
            <person name="Good R."/>
            <person name="Gotea V."/>
            <person name="Gravely B."/>
            <person name="Greenberg A.J."/>
            <person name="Griffiths-Jones S."/>
            <person name="Gross S."/>
            <person name="Guigo R."/>
            <person name="Gustafson E.A."/>
            <person name="Haerty W."/>
            <person name="Hahn M.W."/>
            <person name="Halligan D.L."/>
            <person name="Halpern A.L."/>
            <person name="Halter G.M."/>
            <person name="Han M.V."/>
            <person name="Heger A."/>
            <person name="Hillier L."/>
            <person name="Hinrichs A.S."/>
            <person name="Holmes I."/>
            <person name="Hoskins R.A."/>
            <person name="Hubisz M.J."/>
            <person name="Hultmark D."/>
            <person name="Huntley M.A."/>
            <person name="Jaffe D.B."/>
            <person name="Jagadeeshan S."/>
            <person name="Jeck W.R."/>
            <person name="Johnson J."/>
            <person name="Jones C.D."/>
            <person name="Jordan W.C."/>
            <person name="Karpen G.H."/>
            <person name="Kataoka E."/>
            <person name="Keightley P.D."/>
            <person name="Kheradpour P."/>
            <person name="Kirkness E.F."/>
            <person name="Koerich L.B."/>
            <person name="Kristiansen K."/>
            <person name="Kudrna D."/>
            <person name="Kulathinal R.J."/>
            <person name="Kumar S."/>
            <person name="Kwok R."/>
            <person name="Lander E."/>
            <person name="Langley C.H."/>
            <person name="Lapoint R."/>
            <person name="Lazzaro B.P."/>
            <person name="Lee S.J."/>
            <person name="Levesque L."/>
            <person name="Li R."/>
            <person name="Lin C.F."/>
            <person name="Lin M.F."/>
            <person name="Lindblad-Toh K."/>
            <person name="Llopart A."/>
            <person name="Long M."/>
            <person name="Low L."/>
            <person name="Lozovsky E."/>
            <person name="Lu J."/>
            <person name="Luo M."/>
            <person name="Machado C.A."/>
            <person name="Makalowski W."/>
            <person name="Marzo M."/>
            <person name="Matsuda M."/>
            <person name="Matzkin L."/>
            <person name="McAllister B."/>
            <person name="McBride C.S."/>
            <person name="McKernan B."/>
            <person name="McKernan K."/>
            <person name="Mendez-Lago M."/>
            <person name="Minx P."/>
            <person name="Mollenhauer M.U."/>
            <person name="Montooth K."/>
            <person name="Mount S.M."/>
            <person name="Mu X."/>
            <person name="Myers E."/>
            <person name="Negre B."/>
            <person name="Newfeld S."/>
            <person name="Nielsen R."/>
            <person name="Noor M.A."/>
            <person name="O'Grady P."/>
            <person name="Pachter L."/>
            <person name="Papaceit M."/>
            <person name="Parisi M.J."/>
            <person name="Parisi M."/>
            <person name="Parts L."/>
            <person name="Pedersen J.S."/>
            <person name="Pesole G."/>
            <person name="Phillippy A.M."/>
            <person name="Ponting C.P."/>
            <person name="Pop M."/>
            <person name="Porcelli D."/>
            <person name="Powell J.R."/>
            <person name="Prohaska S."/>
            <person name="Pruitt K."/>
            <person name="Puig M."/>
            <person name="Quesneville H."/>
            <person name="Ram K.R."/>
            <person name="Rand D."/>
            <person name="Rasmussen M.D."/>
            <person name="Reed L.K."/>
            <person name="Reenan R."/>
            <person name="Reily A."/>
            <person name="Remington K.A."/>
            <person name="Rieger T.T."/>
            <person name="Ritchie M.G."/>
            <person name="Robin C."/>
            <person name="Rogers Y.H."/>
            <person name="Rohde C."/>
            <person name="Rozas J."/>
            <person name="Rubenfield M.J."/>
            <person name="Ruiz A."/>
            <person name="Russo S."/>
            <person name="Salzberg S.L."/>
            <person name="Sanchez-Gracia A."/>
            <person name="Saranga D.J."/>
            <person name="Sato H."/>
            <person name="Schaeffer S.W."/>
            <person name="Schatz M.C."/>
            <person name="Schlenke T."/>
            <person name="Schwartz R."/>
            <person name="Segarra C."/>
            <person name="Singh R.S."/>
            <person name="Sirot L."/>
            <person name="Sirota M."/>
            <person name="Sisneros N.B."/>
            <person name="Smith C.D."/>
            <person name="Smith T.F."/>
            <person name="Spieth J."/>
            <person name="Stage D.E."/>
            <person name="Stark A."/>
            <person name="Stephan W."/>
            <person name="Strausberg R.L."/>
            <person name="Strempel S."/>
            <person name="Sturgill D."/>
            <person name="Sutton G."/>
            <person name="Sutton G.G."/>
            <person name="Tao W."/>
            <person name="Teichmann S."/>
            <person name="Tobari Y.N."/>
            <person name="Tomimura Y."/>
            <person name="Tsolas J.M."/>
            <person name="Valente V.L."/>
            <person name="Venter E."/>
            <person name="Venter J.C."/>
            <person name="Vicario S."/>
            <person name="Vieira F.G."/>
            <person name="Vilella A.J."/>
            <person name="Villasante A."/>
            <person name="Walenz B."/>
            <person name="Wang J."/>
            <person name="Wasserman M."/>
            <person name="Watts T."/>
            <person name="Wilson D."/>
            <person name="Wilson R.K."/>
            <person name="Wing R.A."/>
            <person name="Wolfner M.F."/>
            <person name="Wong A."/>
            <person name="Wong G.K."/>
            <person name="Wu C.I."/>
            <person name="Wu G."/>
            <person name="Yamamoto D."/>
            <person name="Yang H.P."/>
            <person name="Yang S.P."/>
            <person name="Yorke J.A."/>
            <person name="Yoshida K."/>
            <person name="Zdobnov E."/>
            <person name="Zhang P."/>
            <person name="Zhang Y."/>
            <person name="Zimin A.V."/>
            <person name="Baldwin J."/>
            <person name="Abdouelleil A."/>
            <person name="Abdulkadir J."/>
            <person name="Abebe A."/>
            <person name="Abera B."/>
            <person name="Abreu J."/>
            <person name="Acer S.C."/>
            <person name="Aftuck L."/>
            <person name="Alexander A."/>
            <person name="An P."/>
            <person name="Anderson E."/>
            <person name="Anderson S."/>
            <person name="Arachi H."/>
            <person name="Azer M."/>
            <person name="Bachantsang P."/>
            <person name="Barry A."/>
            <person name="Bayul T."/>
            <person name="Berlin A."/>
            <person name="Bessette D."/>
            <person name="Bloom T."/>
            <person name="Blye J."/>
            <person name="Boguslavskiy L."/>
            <person name="Bonnet C."/>
            <person name="Boukhgalter B."/>
            <person name="Bourzgui I."/>
            <person name="Brown A."/>
            <person name="Cahill P."/>
            <person name="Channer S."/>
            <person name="Cheshatsang Y."/>
            <person name="Chuda L."/>
            <person name="Citroen M."/>
            <person name="Collymore A."/>
            <person name="Cooke P."/>
            <person name="Costello M."/>
            <person name="D'Aco K."/>
            <person name="Daza R."/>
            <person name="De Haan G."/>
            <person name="DeGray S."/>
            <person name="DeMaso C."/>
            <person name="Dhargay N."/>
            <person name="Dooley K."/>
            <person name="Dooley E."/>
            <person name="Doricent M."/>
            <person name="Dorje P."/>
            <person name="Dorjee K."/>
            <person name="Dupes A."/>
            <person name="Elong R."/>
            <person name="Falk J."/>
            <person name="Farina A."/>
            <person name="Faro S."/>
            <person name="Ferguson D."/>
            <person name="Fisher S."/>
            <person name="Foley C.D."/>
            <person name="Franke A."/>
            <person name="Friedrich D."/>
            <person name="Gadbois L."/>
            <person name="Gearin G."/>
            <person name="Gearin C.R."/>
            <person name="Giannoukos G."/>
            <person name="Goode T."/>
            <person name="Graham J."/>
            <person name="Grandbois E."/>
            <person name="Grewal S."/>
            <person name="Gyaltsen K."/>
            <person name="Hafez N."/>
            <person name="Hagos B."/>
            <person name="Hall J."/>
            <person name="Henson C."/>
            <person name="Hollinger A."/>
            <person name="Honan T."/>
            <person name="Huard M.D."/>
            <person name="Hughes L."/>
            <person name="Hurhula B."/>
            <person name="Husby M.E."/>
            <person name="Kamat A."/>
            <person name="Kanga B."/>
            <person name="Kashin S."/>
            <person name="Khazanovich D."/>
            <person name="Kisner P."/>
            <person name="Lance K."/>
            <person name="Lara M."/>
            <person name="Lee W."/>
            <person name="Lennon N."/>
            <person name="Letendre F."/>
            <person name="LeVine R."/>
            <person name="Lipovsky A."/>
            <person name="Liu X."/>
            <person name="Liu J."/>
            <person name="Liu S."/>
            <person name="Lokyitsang T."/>
            <person name="Lokyitsang Y."/>
            <person name="Lubonja R."/>
            <person name="Lui A."/>
            <person name="MacDonald P."/>
            <person name="Magnisalis V."/>
            <person name="Maru K."/>
            <person name="Matthews C."/>
            <person name="McCusker W."/>
            <person name="McDonough S."/>
            <person name="Mehta T."/>
            <person name="Meldrim J."/>
            <person name="Meneus L."/>
            <person name="Mihai O."/>
            <person name="Mihalev A."/>
            <person name="Mihova T."/>
            <person name="Mittelman R."/>
            <person name="Mlenga V."/>
            <person name="Montmayeur A."/>
            <person name="Mulrain L."/>
            <person name="Navidi A."/>
            <person name="Naylor J."/>
            <person name="Negash T."/>
            <person name="Nguyen T."/>
            <person name="Nguyen N."/>
            <person name="Nicol R."/>
            <person name="Norbu C."/>
            <person name="Norbu N."/>
            <person name="Novod N."/>
            <person name="O'Neill B."/>
            <person name="Osman S."/>
            <person name="Markiewicz E."/>
            <person name="Oyono O.L."/>
            <person name="Patti C."/>
            <person name="Phunkhang P."/>
            <person name="Pierre F."/>
            <person name="Priest M."/>
            <person name="Raghuraman S."/>
            <person name="Rege F."/>
            <person name="Reyes R."/>
            <person name="Rise C."/>
            <person name="Rogov P."/>
            <person name="Ross K."/>
            <person name="Ryan E."/>
            <person name="Settipalli S."/>
            <person name="Shea T."/>
            <person name="Sherpa N."/>
            <person name="Shi L."/>
            <person name="Shih D."/>
            <person name="Sparrow T."/>
            <person name="Spaulding J."/>
            <person name="Stalker J."/>
            <person name="Stange-Thomann N."/>
            <person name="Stavropoulos S."/>
            <person name="Stone C."/>
            <person name="Strader C."/>
            <person name="Tesfaye S."/>
            <person name="Thomson T."/>
            <person name="Thoulutsang Y."/>
            <person name="Thoulutsang D."/>
            <person name="Topham K."/>
            <person name="Topping I."/>
            <person name="Tsamla T."/>
            <person name="Vassiliev H."/>
            <person name="Vo A."/>
            <person name="Wangchuk T."/>
            <person name="Wangdi T."/>
            <person name="Weiand M."/>
            <person name="Wilkinson J."/>
            <person name="Wilson A."/>
            <person name="Yadav S."/>
            <person name="Young G."/>
            <person name="Yu Q."/>
            <person name="Zembek L."/>
            <person name="Zhong D."/>
            <person name="Zimmer A."/>
            <person name="Zwirko Z."/>
            <person name="Jaffe D.B."/>
            <person name="Alvarez P."/>
            <person name="Brockman W."/>
            <person name="Butler J."/>
            <person name="Chin C."/>
            <person name="Gnerre S."/>
            <person name="Grabherr M."/>
            <person name="Kleber M."/>
            <person name="Mauceli E."/>
            <person name="MacCallum I."/>
        </authorList>
    </citation>
    <scope>NUCLEOTIDE SEQUENCE [LARGE SCALE GENOMIC DNA]</scope>
    <source>
        <strain evidence="2">Rob3c / Tucson 14021-0248.25</strain>
    </source>
</reference>